<comment type="caution">
    <text evidence="2">The sequence shown here is derived from an EMBL/GenBank/DDBJ whole genome shotgun (WGS) entry which is preliminary data.</text>
</comment>
<evidence type="ECO:0000313" key="3">
    <source>
        <dbReference type="Proteomes" id="UP000176897"/>
    </source>
</evidence>
<feature type="transmembrane region" description="Helical" evidence="1">
    <location>
        <begin position="6"/>
        <end position="27"/>
    </location>
</feature>
<gene>
    <name evidence="2" type="ORF">A3B21_01595</name>
</gene>
<dbReference type="AlphaFoldDB" id="A0A1F7URZ9"/>
<keyword evidence="1" id="KW-0812">Transmembrane</keyword>
<organism evidence="2 3">
    <name type="scientific">Candidatus Uhrbacteria bacterium RIFCSPLOWO2_01_FULL_47_24</name>
    <dbReference type="NCBI Taxonomy" id="1802401"/>
    <lineage>
        <taxon>Bacteria</taxon>
        <taxon>Candidatus Uhriibacteriota</taxon>
    </lineage>
</organism>
<protein>
    <submittedName>
        <fullName evidence="2">Uncharacterized protein</fullName>
    </submittedName>
</protein>
<reference evidence="2 3" key="1">
    <citation type="journal article" date="2016" name="Nat. Commun.">
        <title>Thousands of microbial genomes shed light on interconnected biogeochemical processes in an aquifer system.</title>
        <authorList>
            <person name="Anantharaman K."/>
            <person name="Brown C.T."/>
            <person name="Hug L.A."/>
            <person name="Sharon I."/>
            <person name="Castelle C.J."/>
            <person name="Probst A.J."/>
            <person name="Thomas B.C."/>
            <person name="Singh A."/>
            <person name="Wilkins M.J."/>
            <person name="Karaoz U."/>
            <person name="Brodie E.L."/>
            <person name="Williams K.H."/>
            <person name="Hubbard S.S."/>
            <person name="Banfield J.F."/>
        </authorList>
    </citation>
    <scope>NUCLEOTIDE SEQUENCE [LARGE SCALE GENOMIC DNA]</scope>
</reference>
<evidence type="ECO:0000256" key="1">
    <source>
        <dbReference type="SAM" id="Phobius"/>
    </source>
</evidence>
<keyword evidence="1" id="KW-1133">Transmembrane helix</keyword>
<keyword evidence="1" id="KW-0472">Membrane</keyword>
<evidence type="ECO:0000313" key="2">
    <source>
        <dbReference type="EMBL" id="OGL81072.1"/>
    </source>
</evidence>
<accession>A0A1F7URZ9</accession>
<name>A0A1F7URZ9_9BACT</name>
<proteinExistence type="predicted"/>
<dbReference type="Proteomes" id="UP000176897">
    <property type="component" value="Unassembled WGS sequence"/>
</dbReference>
<dbReference type="EMBL" id="MGEJ01000010">
    <property type="protein sequence ID" value="OGL81072.1"/>
    <property type="molecule type" value="Genomic_DNA"/>
</dbReference>
<sequence length="72" mass="8148">MKREMIIWQAILVALGAFLILTIKTYLRDRNEIIAETSRAQCVIDVTEKGLDLYGACTDIKNYKLQDSAKGL</sequence>